<sequence length="84" mass="9244">MSARKAAELSPEGLARSDRKRLAAEEGLRALADVEKQAIEVRQNMARLRAICEAKEREKQAADAALQATLPSPTTKKRKSKTAR</sequence>
<accession>A0A410VD02</accession>
<dbReference type="AlphaFoldDB" id="A0A410VD02"/>
<organism evidence="2 5">
    <name type="scientific">Bradyrhizobium guangdongense</name>
    <dbReference type="NCBI Taxonomy" id="1325090"/>
    <lineage>
        <taxon>Bacteria</taxon>
        <taxon>Pseudomonadati</taxon>
        <taxon>Pseudomonadota</taxon>
        <taxon>Alphaproteobacteria</taxon>
        <taxon>Hyphomicrobiales</taxon>
        <taxon>Nitrobacteraceae</taxon>
        <taxon>Bradyrhizobium</taxon>
    </lineage>
</organism>
<dbReference type="Proteomes" id="UP000625079">
    <property type="component" value="Unassembled WGS sequence"/>
</dbReference>
<dbReference type="OrthoDB" id="8141496at2"/>
<dbReference type="RefSeq" id="WP_128968147.1">
    <property type="nucleotide sequence ID" value="NZ_BMHC01000021.1"/>
</dbReference>
<evidence type="ECO:0000256" key="1">
    <source>
        <dbReference type="SAM" id="MobiDB-lite"/>
    </source>
</evidence>
<dbReference type="EMBL" id="BMHC01000021">
    <property type="protein sequence ID" value="GGI31690.1"/>
    <property type="molecule type" value="Genomic_DNA"/>
</dbReference>
<proteinExistence type="predicted"/>
<evidence type="ECO:0000313" key="5">
    <source>
        <dbReference type="Proteomes" id="UP000625079"/>
    </source>
</evidence>
<keyword evidence="4" id="KW-1185">Reference proteome</keyword>
<protein>
    <submittedName>
        <fullName evidence="3">Transcriptional regulator</fullName>
    </submittedName>
</protein>
<evidence type="ECO:0000313" key="3">
    <source>
        <dbReference type="EMBL" id="QOZ62571.1"/>
    </source>
</evidence>
<reference evidence="2" key="3">
    <citation type="submission" date="2022-12" db="EMBL/GenBank/DDBJ databases">
        <authorList>
            <person name="Sun Q."/>
            <person name="Zhou Y."/>
        </authorList>
    </citation>
    <scope>NUCLEOTIDE SEQUENCE</scope>
    <source>
        <strain evidence="2">CGMCC 1.15034</strain>
    </source>
</reference>
<evidence type="ECO:0000313" key="2">
    <source>
        <dbReference type="EMBL" id="GGI31690.1"/>
    </source>
</evidence>
<dbReference type="EMBL" id="CP030057">
    <property type="protein sequence ID" value="QOZ62571.1"/>
    <property type="molecule type" value="Genomic_DNA"/>
</dbReference>
<reference evidence="3 4" key="2">
    <citation type="submission" date="2018-06" db="EMBL/GenBank/DDBJ databases">
        <title>Comparative genomics of rhizobia nodulating Arachis hypogaea in China.</title>
        <authorList>
            <person name="Li Y."/>
        </authorList>
    </citation>
    <scope>NUCLEOTIDE SEQUENCE [LARGE SCALE GENOMIC DNA]</scope>
    <source>
        <strain evidence="3 4">CCBAU 51658</strain>
    </source>
</reference>
<reference evidence="2" key="1">
    <citation type="journal article" date="2014" name="Int. J. Syst. Evol. Microbiol.">
        <title>Complete genome sequence of Corynebacterium casei LMG S-19264T (=DSM 44701T), isolated from a smear-ripened cheese.</title>
        <authorList>
            <consortium name="US DOE Joint Genome Institute (JGI-PGF)"/>
            <person name="Walter F."/>
            <person name="Albersmeier A."/>
            <person name="Kalinowski J."/>
            <person name="Ruckert C."/>
        </authorList>
    </citation>
    <scope>NUCLEOTIDE SEQUENCE</scope>
    <source>
        <strain evidence="2">CGMCC 1.15034</strain>
    </source>
</reference>
<feature type="region of interest" description="Disordered" evidence="1">
    <location>
        <begin position="59"/>
        <end position="84"/>
    </location>
</feature>
<dbReference type="Proteomes" id="UP000593880">
    <property type="component" value="Chromosome"/>
</dbReference>
<name>A0A410VD02_9BRAD</name>
<gene>
    <name evidence="2" type="ORF">GCM10010987_65670</name>
    <name evidence="3" type="ORF">XH86_30365</name>
</gene>
<evidence type="ECO:0000313" key="4">
    <source>
        <dbReference type="Proteomes" id="UP000593880"/>
    </source>
</evidence>
<feature type="compositionally biased region" description="Basic residues" evidence="1">
    <location>
        <begin position="75"/>
        <end position="84"/>
    </location>
</feature>